<organism evidence="1">
    <name type="scientific">marine metagenome</name>
    <dbReference type="NCBI Taxonomy" id="408172"/>
    <lineage>
        <taxon>unclassified sequences</taxon>
        <taxon>metagenomes</taxon>
        <taxon>ecological metagenomes</taxon>
    </lineage>
</organism>
<evidence type="ECO:0008006" key="2">
    <source>
        <dbReference type="Google" id="ProtNLM"/>
    </source>
</evidence>
<gene>
    <name evidence="1" type="ORF">METZ01_LOCUS268747</name>
</gene>
<proteinExistence type="predicted"/>
<name>A0A382JXC7_9ZZZZ</name>
<accession>A0A382JXC7</accession>
<dbReference type="AlphaFoldDB" id="A0A382JXC7"/>
<sequence>MSYLRFGIVLLTLFILSDSFSLVLAQSIYQFKTRGTTVRQQNMDTYTKNIKLTPKIRFRYLYGPINSDSQATRSTSTIIWDRLGIGQSVFKFKTSISGDTYDLENTSIDLSYTFGDTFGDEYTFTLGSSAVYSGKLTITSSDSEIFNSSNVEGSGYFSILGIEYGIFEILLGYQYIRYAFIELESESSSTNWGSVRNSRGLYVTGIGLAF</sequence>
<reference evidence="1" key="1">
    <citation type="submission" date="2018-05" db="EMBL/GenBank/DDBJ databases">
        <authorList>
            <person name="Lanie J.A."/>
            <person name="Ng W.-L."/>
            <person name="Kazmierczak K.M."/>
            <person name="Andrzejewski T.M."/>
            <person name="Davidsen T.M."/>
            <person name="Wayne K.J."/>
            <person name="Tettelin H."/>
            <person name="Glass J.I."/>
            <person name="Rusch D."/>
            <person name="Podicherti R."/>
            <person name="Tsui H.-C.T."/>
            <person name="Winkler M.E."/>
        </authorList>
    </citation>
    <scope>NUCLEOTIDE SEQUENCE</scope>
</reference>
<protein>
    <recommendedName>
        <fullName evidence="2">Outer membrane protein beta-barrel domain-containing protein</fullName>
    </recommendedName>
</protein>
<dbReference type="EMBL" id="UINC01076588">
    <property type="protein sequence ID" value="SVC15893.1"/>
    <property type="molecule type" value="Genomic_DNA"/>
</dbReference>
<evidence type="ECO:0000313" key="1">
    <source>
        <dbReference type="EMBL" id="SVC15893.1"/>
    </source>
</evidence>